<protein>
    <recommendedName>
        <fullName evidence="4">Integral membrane protein</fullName>
    </recommendedName>
</protein>
<keyword evidence="3" id="KW-1185">Reference proteome</keyword>
<dbReference type="RefSeq" id="WP_189964305.1">
    <property type="nucleotide sequence ID" value="NZ_BMUA01000010.1"/>
</dbReference>
<comment type="caution">
    <text evidence="2">The sequence shown here is derived from an EMBL/GenBank/DDBJ whole genome shotgun (WGS) entry which is preliminary data.</text>
</comment>
<keyword evidence="1" id="KW-0812">Transmembrane</keyword>
<gene>
    <name evidence="2" type="ORF">Sviol_34960</name>
</gene>
<dbReference type="Proteomes" id="UP001050808">
    <property type="component" value="Unassembled WGS sequence"/>
</dbReference>
<feature type="transmembrane region" description="Helical" evidence="1">
    <location>
        <begin position="35"/>
        <end position="56"/>
    </location>
</feature>
<evidence type="ECO:0000256" key="1">
    <source>
        <dbReference type="SAM" id="Phobius"/>
    </source>
</evidence>
<dbReference type="EMBL" id="BNDY01000011">
    <property type="protein sequence ID" value="GHI39088.1"/>
    <property type="molecule type" value="Genomic_DNA"/>
</dbReference>
<proteinExistence type="predicted"/>
<reference evidence="2" key="1">
    <citation type="submission" date="2024-05" db="EMBL/GenBank/DDBJ databases">
        <title>Whole genome shotgun sequence of Streptomyces violascens NBRC 12920.</title>
        <authorList>
            <person name="Komaki H."/>
            <person name="Tamura T."/>
        </authorList>
    </citation>
    <scope>NUCLEOTIDE SEQUENCE</scope>
    <source>
        <strain evidence="2">NBRC 12920</strain>
    </source>
</reference>
<feature type="transmembrane region" description="Helical" evidence="1">
    <location>
        <begin position="7"/>
        <end position="23"/>
    </location>
</feature>
<evidence type="ECO:0008006" key="4">
    <source>
        <dbReference type="Google" id="ProtNLM"/>
    </source>
</evidence>
<organism evidence="2 3">
    <name type="scientific">Streptomyces violascens</name>
    <dbReference type="NCBI Taxonomy" id="67381"/>
    <lineage>
        <taxon>Bacteria</taxon>
        <taxon>Bacillati</taxon>
        <taxon>Actinomycetota</taxon>
        <taxon>Actinomycetes</taxon>
        <taxon>Kitasatosporales</taxon>
        <taxon>Streptomycetaceae</taxon>
        <taxon>Streptomyces</taxon>
    </lineage>
</organism>
<evidence type="ECO:0000313" key="2">
    <source>
        <dbReference type="EMBL" id="GHI39088.1"/>
    </source>
</evidence>
<sequence length="65" mass="6999">MEGSRRALLGTVFGSYALWWVPHGTGRPELAQGGGWMALSALCPPAGTCFLVLAALRPWRRSRSA</sequence>
<keyword evidence="1" id="KW-1133">Transmembrane helix</keyword>
<evidence type="ECO:0000313" key="3">
    <source>
        <dbReference type="Proteomes" id="UP001050808"/>
    </source>
</evidence>
<accession>A0ABQ3QP80</accession>
<keyword evidence="1" id="KW-0472">Membrane</keyword>
<name>A0ABQ3QP80_9ACTN</name>